<keyword evidence="3 6" id="KW-1133">Transmembrane helix</keyword>
<dbReference type="InterPro" id="IPR036927">
    <property type="entry name" value="Cyt_c_oxase-like_su1_sf"/>
</dbReference>
<dbReference type="GO" id="GO:0009060">
    <property type="term" value="P:aerobic respiration"/>
    <property type="evidence" value="ECO:0007669"/>
    <property type="project" value="InterPro"/>
</dbReference>
<dbReference type="PANTHER" id="PTHR10422">
    <property type="entry name" value="CYTOCHROME C OXIDASE SUBUNIT 1"/>
    <property type="match status" value="1"/>
</dbReference>
<dbReference type="RefSeq" id="WP_156016501.1">
    <property type="nucleotide sequence ID" value="NZ_WGGD01000005.1"/>
</dbReference>
<keyword evidence="5" id="KW-0679">Respiratory chain</keyword>
<keyword evidence="5" id="KW-0408">Iron</keyword>
<dbReference type="Pfam" id="PF00115">
    <property type="entry name" value="COX1"/>
    <property type="match status" value="1"/>
</dbReference>
<evidence type="ECO:0000259" key="7">
    <source>
        <dbReference type="PROSITE" id="PS50855"/>
    </source>
</evidence>
<comment type="caution">
    <text evidence="8">The sequence shown here is derived from an EMBL/GenBank/DDBJ whole genome shotgun (WGS) entry which is preliminary data.</text>
</comment>
<evidence type="ECO:0000256" key="3">
    <source>
        <dbReference type="ARBA" id="ARBA00022989"/>
    </source>
</evidence>
<comment type="similarity">
    <text evidence="5">Belongs to the heme-copper respiratory oxidase family.</text>
</comment>
<dbReference type="PROSITE" id="PS50855">
    <property type="entry name" value="COX1"/>
    <property type="match status" value="1"/>
</dbReference>
<feature type="domain" description="Cytochrome oxidase subunit I profile" evidence="7">
    <location>
        <begin position="1"/>
        <end position="491"/>
    </location>
</feature>
<feature type="transmembrane region" description="Helical" evidence="6">
    <location>
        <begin position="12"/>
        <end position="34"/>
    </location>
</feature>
<evidence type="ECO:0000256" key="6">
    <source>
        <dbReference type="SAM" id="Phobius"/>
    </source>
</evidence>
<keyword evidence="5" id="KW-0479">Metal-binding</keyword>
<dbReference type="AlphaFoldDB" id="A0A6A9QT17"/>
<dbReference type="PROSITE" id="PS00077">
    <property type="entry name" value="COX1_CUB"/>
    <property type="match status" value="1"/>
</dbReference>
<dbReference type="InterPro" id="IPR053628">
    <property type="entry name" value="Heme-copper_oxidase_sub1"/>
</dbReference>
<dbReference type="Gene3D" id="1.20.210.10">
    <property type="entry name" value="Cytochrome c oxidase-like, subunit I domain"/>
    <property type="match status" value="1"/>
</dbReference>
<feature type="transmembrane region" description="Helical" evidence="6">
    <location>
        <begin position="120"/>
        <end position="142"/>
    </location>
</feature>
<dbReference type="CDD" id="cd00919">
    <property type="entry name" value="Heme_Cu_Oxidase_I"/>
    <property type="match status" value="1"/>
</dbReference>
<dbReference type="NCBIfam" id="NF041075">
    <property type="entry name" value="quin_ox_SoxB"/>
    <property type="match status" value="1"/>
</dbReference>
<evidence type="ECO:0000256" key="5">
    <source>
        <dbReference type="RuleBase" id="RU000370"/>
    </source>
</evidence>
<dbReference type="Proteomes" id="UP000470772">
    <property type="component" value="Unassembled WGS sequence"/>
</dbReference>
<proteinExistence type="inferred from homology"/>
<reference evidence="8 9" key="1">
    <citation type="submission" date="2019-10" db="EMBL/GenBank/DDBJ databases">
        <title>Sequencing and Assembly of Multiple Reported Metal-Biooxidizing Members of the Extremely Thermoacidophilic Archaeal Family Sulfolobaceae.</title>
        <authorList>
            <person name="Counts J.A."/>
            <person name="Kelly R.M."/>
        </authorList>
    </citation>
    <scope>NUCLEOTIDE SEQUENCE [LARGE SCALE GENOMIC DNA]</scope>
    <source>
        <strain evidence="8 9">DSM 6482</strain>
    </source>
</reference>
<keyword evidence="9" id="KW-1185">Reference proteome</keyword>
<evidence type="ECO:0000256" key="1">
    <source>
        <dbReference type="ARBA" id="ARBA00004141"/>
    </source>
</evidence>
<keyword evidence="5" id="KW-0249">Electron transport</keyword>
<feature type="transmembrane region" description="Helical" evidence="6">
    <location>
        <begin position="333"/>
        <end position="353"/>
    </location>
</feature>
<feature type="transmembrane region" description="Helical" evidence="6">
    <location>
        <begin position="182"/>
        <end position="204"/>
    </location>
</feature>
<evidence type="ECO:0000256" key="2">
    <source>
        <dbReference type="ARBA" id="ARBA00022692"/>
    </source>
</evidence>
<gene>
    <name evidence="8" type="ORF">GC250_05540</name>
</gene>
<feature type="transmembrane region" description="Helical" evidence="6">
    <location>
        <begin position="266"/>
        <end position="286"/>
    </location>
</feature>
<protein>
    <submittedName>
        <fullName evidence="8">Cytochrome B6</fullName>
    </submittedName>
</protein>
<evidence type="ECO:0000256" key="4">
    <source>
        <dbReference type="ARBA" id="ARBA00023136"/>
    </source>
</evidence>
<feature type="transmembrane region" description="Helical" evidence="6">
    <location>
        <begin position="149"/>
        <end position="170"/>
    </location>
</feature>
<dbReference type="GO" id="GO:0016020">
    <property type="term" value="C:membrane"/>
    <property type="evidence" value="ECO:0007669"/>
    <property type="project" value="UniProtKB-SubCell"/>
</dbReference>
<keyword evidence="4 6" id="KW-0472">Membrane</keyword>
<comment type="subcellular location">
    <subcellularLocation>
        <location evidence="1">Membrane</location>
        <topology evidence="1">Multi-pass membrane protein</topology>
    </subcellularLocation>
</comment>
<feature type="transmembrane region" description="Helical" evidence="6">
    <location>
        <begin position="54"/>
        <end position="83"/>
    </location>
</feature>
<dbReference type="GO" id="GO:0020037">
    <property type="term" value="F:heme binding"/>
    <property type="evidence" value="ECO:0007669"/>
    <property type="project" value="InterPro"/>
</dbReference>
<keyword evidence="5" id="KW-0813">Transport</keyword>
<name>A0A6A9QT17_SULME</name>
<feature type="transmembrane region" description="Helical" evidence="6">
    <location>
        <begin position="453"/>
        <end position="479"/>
    </location>
</feature>
<feature type="transmembrane region" description="Helical" evidence="6">
    <location>
        <begin position="298"/>
        <end position="321"/>
    </location>
</feature>
<keyword evidence="2 5" id="KW-0812">Transmembrane</keyword>
<dbReference type="PRINTS" id="PR01165">
    <property type="entry name" value="CYCOXIDASEI"/>
</dbReference>
<dbReference type="GO" id="GO:0004129">
    <property type="term" value="F:cytochrome-c oxidase activity"/>
    <property type="evidence" value="ECO:0007669"/>
    <property type="project" value="InterPro"/>
</dbReference>
<dbReference type="GO" id="GO:0015990">
    <property type="term" value="P:electron transport coupled proton transport"/>
    <property type="evidence" value="ECO:0007669"/>
    <property type="project" value="TreeGrafter"/>
</dbReference>
<feature type="transmembrane region" description="Helical" evidence="6">
    <location>
        <begin position="95"/>
        <end position="114"/>
    </location>
</feature>
<accession>A0A6A9QT17</accession>
<feature type="transmembrane region" description="Helical" evidence="6">
    <location>
        <begin position="211"/>
        <end position="231"/>
    </location>
</feature>
<feature type="transmembrane region" description="Helical" evidence="6">
    <location>
        <begin position="237"/>
        <end position="254"/>
    </location>
</feature>
<dbReference type="EMBL" id="WGGD01000005">
    <property type="protein sequence ID" value="MUN28913.1"/>
    <property type="molecule type" value="Genomic_DNA"/>
</dbReference>
<dbReference type="InterPro" id="IPR000883">
    <property type="entry name" value="Cyt_C_Oxase_1"/>
</dbReference>
<evidence type="ECO:0000313" key="9">
    <source>
        <dbReference type="Proteomes" id="UP000470772"/>
    </source>
</evidence>
<dbReference type="SUPFAM" id="SSF81442">
    <property type="entry name" value="Cytochrome c oxidase subunit I-like"/>
    <property type="match status" value="1"/>
</dbReference>
<organism evidence="8 9">
    <name type="scientific">Sulfuracidifex metallicus DSM 6482 = JCM 9184</name>
    <dbReference type="NCBI Taxonomy" id="523847"/>
    <lineage>
        <taxon>Archaea</taxon>
        <taxon>Thermoproteota</taxon>
        <taxon>Thermoprotei</taxon>
        <taxon>Sulfolobales</taxon>
        <taxon>Sulfolobaceae</taxon>
        <taxon>Sulfuracidifex</taxon>
    </lineage>
</organism>
<dbReference type="InterPro" id="IPR023616">
    <property type="entry name" value="Cyt_c_oxase-like_su1_dom"/>
</dbReference>
<dbReference type="PANTHER" id="PTHR10422:SF18">
    <property type="entry name" value="CYTOCHROME C OXIDASE SUBUNIT 1"/>
    <property type="match status" value="1"/>
</dbReference>
<keyword evidence="5" id="KW-0349">Heme</keyword>
<dbReference type="GO" id="GO:0022904">
    <property type="term" value="P:respiratory electron transport chain"/>
    <property type="evidence" value="ECO:0007669"/>
    <property type="project" value="TreeGrafter"/>
</dbReference>
<sequence length="534" mass="58827">MVKLYPRSTVGIALLYTAGGLAWLAAMGLAAMWFRTILLNPHVNTKAGYAIAPLYYFLVTLHGQAAMMMIVEDIALSVFAYSLYKSGMSTVHNKVLTAAFWLINLPMIITFIGGPLQGWYMYPPLALQLGSWIFYGSFAPALAGKLIGLAYFMMFLNAMGAIIASLTIFLDAYKTRPREGKIPVFAAYGMAFGGALIFVTEFALAAAELWYVLYFWASVPVNPLTWVVLFWFWGHPVVYYAPFTVFGGLYYLIPKFSGRPLFSEKWARYNIILLFTFSMLTWVHHLQTWPLPVVLRAFITPTTLILAAGSGLTVLNLGLTIATGKGYQWKNPVGLSALVALIGFILAGLQALILPLNPLNVIVHNTYYVVGHFHLMIWTIIVVGYVSILLDMLTTKMNGATLTNLSSGMISGGIIMWTIGAFLLGYTMSYAGYEGLIRRWVAYPVRFLPYMDAMTFFAIIMGASFVMYGLPVLFTLLGVKTSLFWETSGLSGVSNMTISGGSGTSPTMSTKEIDATVTKVDKSSKSQLDKDVKT</sequence>
<evidence type="ECO:0000313" key="8">
    <source>
        <dbReference type="EMBL" id="MUN28913.1"/>
    </source>
</evidence>
<dbReference type="InterPro" id="IPR023615">
    <property type="entry name" value="Cyt_c_Oxase_su1_BS"/>
</dbReference>
<feature type="transmembrane region" description="Helical" evidence="6">
    <location>
        <begin position="373"/>
        <end position="393"/>
    </location>
</feature>